<keyword evidence="2" id="KW-0472">Membrane</keyword>
<feature type="compositionally biased region" description="Low complexity" evidence="1">
    <location>
        <begin position="21"/>
        <end position="44"/>
    </location>
</feature>
<gene>
    <name evidence="3" type="ORF">ACFQ3U_14400</name>
</gene>
<reference evidence="4" key="1">
    <citation type="journal article" date="2019" name="Int. J. Syst. Evol. Microbiol.">
        <title>The Global Catalogue of Microorganisms (GCM) 10K type strain sequencing project: providing services to taxonomists for standard genome sequencing and annotation.</title>
        <authorList>
            <consortium name="The Broad Institute Genomics Platform"/>
            <consortium name="The Broad Institute Genome Sequencing Center for Infectious Disease"/>
            <person name="Wu L."/>
            <person name="Ma J."/>
        </authorList>
    </citation>
    <scope>NUCLEOTIDE SEQUENCE [LARGE SCALE GENOMIC DNA]</scope>
    <source>
        <strain evidence="4">CCUG 50213</strain>
    </source>
</reference>
<evidence type="ECO:0000256" key="2">
    <source>
        <dbReference type="SAM" id="Phobius"/>
    </source>
</evidence>
<evidence type="ECO:0000313" key="3">
    <source>
        <dbReference type="EMBL" id="MFD1203085.1"/>
    </source>
</evidence>
<accession>A0ABW3TR71</accession>
<sequence length="427" mass="45645">MSSPLEPTDPQPAQHGENGRPPSQQQPAGQQPTVRYLPPAGAGQFPPPAPGYPQQPHPQHPLQPHSQHPHQPPHPQHPPQYRPAPKRGLSAGAIVGIVAGALALLLAAGVALFFAARPSTAPPRNAAQAVAAVEGFLEAVAASDARAAQQYTSSFYQNDLLTDAVLERSNELAPITAIEVSDEARRGDSADQTLVSAAFKVGGTTERRTYRVSSYGNDTPEIYDALERIHPFGFTGLDATINGVPIQDESYAVFPGTYELTLANDLFAVGSIDLDEGEAQTTGKPFTVVNSKDAEQMSYLEARLSDKGTRLFRELVTAAVAECVAMTTLATPCGLDVSEDFTGSAQPIDGTVQRTITPTGAKELAAFEPRPDYEYPTLVTAYLFVDIDTSVEVSEGNDPATRERAYGSDLLSPFVDFSEETPSVVWH</sequence>
<feature type="compositionally biased region" description="Pro residues" evidence="1">
    <location>
        <begin position="45"/>
        <end position="61"/>
    </location>
</feature>
<dbReference type="RefSeq" id="WP_343960173.1">
    <property type="nucleotide sequence ID" value="NZ_BAAAKZ010000006.1"/>
</dbReference>
<evidence type="ECO:0008006" key="5">
    <source>
        <dbReference type="Google" id="ProtNLM"/>
    </source>
</evidence>
<keyword evidence="4" id="KW-1185">Reference proteome</keyword>
<dbReference type="EMBL" id="JBHTLY010000008">
    <property type="protein sequence ID" value="MFD1203085.1"/>
    <property type="molecule type" value="Genomic_DNA"/>
</dbReference>
<protein>
    <recommendedName>
        <fullName evidence="5">DUF5068 domain-containing protein</fullName>
    </recommendedName>
</protein>
<keyword evidence="2" id="KW-1133">Transmembrane helix</keyword>
<name>A0ABW3TR71_9MICO</name>
<proteinExistence type="predicted"/>
<evidence type="ECO:0000256" key="1">
    <source>
        <dbReference type="SAM" id="MobiDB-lite"/>
    </source>
</evidence>
<comment type="caution">
    <text evidence="3">The sequence shown here is derived from an EMBL/GenBank/DDBJ whole genome shotgun (WGS) entry which is preliminary data.</text>
</comment>
<dbReference type="Proteomes" id="UP001597181">
    <property type="component" value="Unassembled WGS sequence"/>
</dbReference>
<organism evidence="3 4">
    <name type="scientific">Leucobacter albus</name>
    <dbReference type="NCBI Taxonomy" id="272210"/>
    <lineage>
        <taxon>Bacteria</taxon>
        <taxon>Bacillati</taxon>
        <taxon>Actinomycetota</taxon>
        <taxon>Actinomycetes</taxon>
        <taxon>Micrococcales</taxon>
        <taxon>Microbacteriaceae</taxon>
        <taxon>Leucobacter</taxon>
    </lineage>
</organism>
<evidence type="ECO:0000313" key="4">
    <source>
        <dbReference type="Proteomes" id="UP001597181"/>
    </source>
</evidence>
<dbReference type="SUPFAM" id="SSF81995">
    <property type="entry name" value="beta-sandwich domain of Sec23/24"/>
    <property type="match status" value="1"/>
</dbReference>
<feature type="region of interest" description="Disordered" evidence="1">
    <location>
        <begin position="1"/>
        <end position="87"/>
    </location>
</feature>
<feature type="transmembrane region" description="Helical" evidence="2">
    <location>
        <begin position="89"/>
        <end position="115"/>
    </location>
</feature>
<feature type="compositionally biased region" description="Pro residues" evidence="1">
    <location>
        <begin position="70"/>
        <end position="82"/>
    </location>
</feature>
<keyword evidence="2" id="KW-0812">Transmembrane</keyword>